<evidence type="ECO:0000256" key="2">
    <source>
        <dbReference type="SAM" id="MobiDB-lite"/>
    </source>
</evidence>
<dbReference type="PANTHER" id="PTHR18874:SF10">
    <property type="entry name" value="CENTROMERE PROTEIN F"/>
    <property type="match status" value="1"/>
</dbReference>
<dbReference type="GO" id="GO:0000922">
    <property type="term" value="C:spindle pole"/>
    <property type="evidence" value="ECO:0007669"/>
    <property type="project" value="TreeGrafter"/>
</dbReference>
<proteinExistence type="predicted"/>
<dbReference type="GeneTree" id="ENSGT00730000111187"/>
<feature type="compositionally biased region" description="Basic and acidic residues" evidence="2">
    <location>
        <begin position="151"/>
        <end position="162"/>
    </location>
</feature>
<reference evidence="5" key="3">
    <citation type="journal article" date="2014" name="Nature">
        <title>Elephant shark genome provides unique insights into gnathostome evolution.</title>
        <authorList>
            <consortium name="International Elephant Shark Genome Sequencing Consortium"/>
            <person name="Venkatesh B."/>
            <person name="Lee A.P."/>
            <person name="Ravi V."/>
            <person name="Maurya A.K."/>
            <person name="Lian M.M."/>
            <person name="Swann J.B."/>
            <person name="Ohta Y."/>
            <person name="Flajnik M.F."/>
            <person name="Sutoh Y."/>
            <person name="Kasahara M."/>
            <person name="Hoon S."/>
            <person name="Gangu V."/>
            <person name="Roy S.W."/>
            <person name="Irimia M."/>
            <person name="Korzh V."/>
            <person name="Kondrychyn I."/>
            <person name="Lim Z.W."/>
            <person name="Tay B.H."/>
            <person name="Tohari S."/>
            <person name="Kong K.W."/>
            <person name="Ho S."/>
            <person name="Lorente-Galdos B."/>
            <person name="Quilez J."/>
            <person name="Marques-Bonet T."/>
            <person name="Raney B.J."/>
            <person name="Ingham P.W."/>
            <person name="Tay A."/>
            <person name="Hillier L.W."/>
            <person name="Minx P."/>
            <person name="Boehm T."/>
            <person name="Wilson R.K."/>
            <person name="Brenner S."/>
            <person name="Warren W.C."/>
        </authorList>
    </citation>
    <scope>NUCLEOTIDE SEQUENCE [LARGE SCALE GENOMIC DNA]</scope>
</reference>
<feature type="coiled-coil region" evidence="1">
    <location>
        <begin position="249"/>
        <end position="283"/>
    </location>
</feature>
<dbReference type="InParanoid" id="A0A4W3GSB9"/>
<evidence type="ECO:0000256" key="1">
    <source>
        <dbReference type="SAM" id="Coils"/>
    </source>
</evidence>
<dbReference type="GO" id="GO:0070840">
    <property type="term" value="F:dynein complex binding"/>
    <property type="evidence" value="ECO:0007669"/>
    <property type="project" value="TreeGrafter"/>
</dbReference>
<evidence type="ECO:0000313" key="5">
    <source>
        <dbReference type="Proteomes" id="UP000314986"/>
    </source>
</evidence>
<feature type="compositionally biased region" description="Polar residues" evidence="2">
    <location>
        <begin position="93"/>
        <end position="108"/>
    </location>
</feature>
<dbReference type="Ensembl" id="ENSCMIT00000000953.1">
    <property type="protein sequence ID" value="ENSCMIP00000000904.1"/>
    <property type="gene ID" value="ENSCMIG00000000622.1"/>
</dbReference>
<feature type="region of interest" description="Disordered" evidence="2">
    <location>
        <begin position="146"/>
        <end position="232"/>
    </location>
</feature>
<organism evidence="4 5">
    <name type="scientific">Callorhinchus milii</name>
    <name type="common">Ghost shark</name>
    <dbReference type="NCBI Taxonomy" id="7868"/>
    <lineage>
        <taxon>Eukaryota</taxon>
        <taxon>Metazoa</taxon>
        <taxon>Chordata</taxon>
        <taxon>Craniata</taxon>
        <taxon>Vertebrata</taxon>
        <taxon>Chondrichthyes</taxon>
        <taxon>Holocephali</taxon>
        <taxon>Chimaeriformes</taxon>
        <taxon>Callorhinchidae</taxon>
        <taxon>Callorhinchus</taxon>
    </lineage>
</organism>
<dbReference type="GO" id="GO:0051310">
    <property type="term" value="P:metaphase chromosome alignment"/>
    <property type="evidence" value="ECO:0007669"/>
    <property type="project" value="TreeGrafter"/>
</dbReference>
<reference evidence="4" key="5">
    <citation type="submission" date="2025-09" db="UniProtKB">
        <authorList>
            <consortium name="Ensembl"/>
        </authorList>
    </citation>
    <scope>IDENTIFICATION</scope>
</reference>
<dbReference type="GO" id="GO:0000278">
    <property type="term" value="P:mitotic cell cycle"/>
    <property type="evidence" value="ECO:0007669"/>
    <property type="project" value="TreeGrafter"/>
</dbReference>
<dbReference type="AlphaFoldDB" id="A0A4W3GSB9"/>
<dbReference type="InterPro" id="IPR043513">
    <property type="entry name" value="Cenp-F"/>
</dbReference>
<evidence type="ECO:0000313" key="4">
    <source>
        <dbReference type="Ensembl" id="ENSCMIP00000000904.1"/>
    </source>
</evidence>
<dbReference type="Pfam" id="PF10481">
    <property type="entry name" value="CENP-F_N"/>
    <property type="match status" value="1"/>
</dbReference>
<dbReference type="Proteomes" id="UP000314986">
    <property type="component" value="Unassembled WGS sequence"/>
</dbReference>
<dbReference type="GO" id="GO:0010389">
    <property type="term" value="P:regulation of G2/M transition of mitotic cell cycle"/>
    <property type="evidence" value="ECO:0007669"/>
    <property type="project" value="TreeGrafter"/>
</dbReference>
<evidence type="ECO:0000259" key="3">
    <source>
        <dbReference type="Pfam" id="PF10481"/>
    </source>
</evidence>
<feature type="compositionally biased region" description="Basic and acidic residues" evidence="2">
    <location>
        <begin position="10"/>
        <end position="40"/>
    </location>
</feature>
<dbReference type="GO" id="GO:0008017">
    <property type="term" value="F:microtubule binding"/>
    <property type="evidence" value="ECO:0007669"/>
    <property type="project" value="InterPro"/>
</dbReference>
<dbReference type="PANTHER" id="PTHR18874">
    <property type="entry name" value="CMF/LEK/CENP CELL DIVISION-RELATED"/>
    <property type="match status" value="1"/>
</dbReference>
<keyword evidence="1" id="KW-0175">Coiled coil</keyword>
<name>A0A4W3GSB9_CALMI</name>
<keyword evidence="5" id="KW-1185">Reference proteome</keyword>
<dbReference type="STRING" id="7868.ENSCMIP00000000904"/>
<reference evidence="4" key="4">
    <citation type="submission" date="2025-08" db="UniProtKB">
        <authorList>
            <consortium name="Ensembl"/>
        </authorList>
    </citation>
    <scope>IDENTIFICATION</scope>
</reference>
<feature type="region of interest" description="Disordered" evidence="2">
    <location>
        <begin position="1"/>
        <end position="41"/>
    </location>
</feature>
<feature type="domain" description="Centromere protein Cenp-F N-terminal" evidence="3">
    <location>
        <begin position="1"/>
        <end position="255"/>
    </location>
</feature>
<dbReference type="GO" id="GO:0000775">
    <property type="term" value="C:chromosome, centromeric region"/>
    <property type="evidence" value="ECO:0007669"/>
    <property type="project" value="InterPro"/>
</dbReference>
<dbReference type="GO" id="GO:0005634">
    <property type="term" value="C:nucleus"/>
    <property type="evidence" value="ECO:0007669"/>
    <property type="project" value="TreeGrafter"/>
</dbReference>
<reference evidence="5" key="1">
    <citation type="journal article" date="2006" name="Science">
        <title>Ancient noncoding elements conserved in the human genome.</title>
        <authorList>
            <person name="Venkatesh B."/>
            <person name="Kirkness E.F."/>
            <person name="Loh Y.H."/>
            <person name="Halpern A.L."/>
            <person name="Lee A.P."/>
            <person name="Johnson J."/>
            <person name="Dandona N."/>
            <person name="Viswanathan L.D."/>
            <person name="Tay A."/>
            <person name="Venter J.C."/>
            <person name="Strausberg R.L."/>
            <person name="Brenner S."/>
        </authorList>
    </citation>
    <scope>NUCLEOTIDE SEQUENCE [LARGE SCALE GENOMIC DNA]</scope>
</reference>
<reference evidence="5" key="2">
    <citation type="journal article" date="2007" name="PLoS Biol.">
        <title>Survey sequencing and comparative analysis of the elephant shark (Callorhinchus milii) genome.</title>
        <authorList>
            <person name="Venkatesh B."/>
            <person name="Kirkness E.F."/>
            <person name="Loh Y.H."/>
            <person name="Halpern A.L."/>
            <person name="Lee A.P."/>
            <person name="Johnson J."/>
            <person name="Dandona N."/>
            <person name="Viswanathan L.D."/>
            <person name="Tay A."/>
            <person name="Venter J.C."/>
            <person name="Strausberg R.L."/>
            <person name="Brenner S."/>
        </authorList>
    </citation>
    <scope>NUCLEOTIDE SEQUENCE [LARGE SCALE GENOMIC DNA]</scope>
</reference>
<protein>
    <recommendedName>
        <fullName evidence="3">Centromere protein Cenp-F N-terminal domain-containing protein</fullName>
    </recommendedName>
</protein>
<sequence length="323" mass="37018">MESTFHKQQQKLEDERHEHASLRREAQRLRDEASQGERSRQRLCQELQVKEALVCSLEGQLVAARKRIDNLEHELKRLETELERNLRSPLPSPSASQLYPGLSNTSSPCPRDNQGAQWEDLQRKYQREAEERQRLGTEVNTLRLQVQPLELSHRSHGREDNRAQSSPTNCPWQNPDHQPPSTPAGRGAPLSVLPWEERATQQPPCRPLTPDPTHPHLSWAEESSSPQVDGLREENRVLRSTVTELEIWVQSQEKEIKIHDNRLQELQSRLEMSEAQLAAKQQTLNHSQQLLSRANQGQELANTKVCVCLYVCVCDCVCQGVTL</sequence>
<feature type="region of interest" description="Disordered" evidence="2">
    <location>
        <begin position="83"/>
        <end position="116"/>
    </location>
</feature>
<accession>A0A4W3GSB9</accession>
<dbReference type="InterPro" id="IPR018463">
    <property type="entry name" value="Centromere_CenpF_N"/>
</dbReference>
<feature type="compositionally biased region" description="Polar residues" evidence="2">
    <location>
        <begin position="163"/>
        <end position="176"/>
    </location>
</feature>